<dbReference type="STRING" id="2018661.A0A2A2JLB0"/>
<evidence type="ECO:0008006" key="5">
    <source>
        <dbReference type="Google" id="ProtNLM"/>
    </source>
</evidence>
<evidence type="ECO:0000313" key="3">
    <source>
        <dbReference type="EMBL" id="PAV62427.1"/>
    </source>
</evidence>
<proteinExistence type="predicted"/>
<sequence>MRYPSGVDLPWYVRLRTHPRIKNISMPALGTIAVVSVVTVTAAGVFAVIGYPYLNEDYYKQQQTEMRSRAGITREKAAGDQNVWRDPFDRK</sequence>
<protein>
    <recommendedName>
        <fullName evidence="5">Small integral membrane protein 20</fullName>
    </recommendedName>
</protein>
<keyword evidence="4" id="KW-1185">Reference proteome</keyword>
<dbReference type="AlphaFoldDB" id="A0A2A2JLB0"/>
<keyword evidence="2" id="KW-0472">Membrane</keyword>
<reference evidence="3 4" key="1">
    <citation type="journal article" date="2017" name="Curr. Biol.">
        <title>Genome architecture and evolution of a unichromosomal asexual nematode.</title>
        <authorList>
            <person name="Fradin H."/>
            <person name="Zegar C."/>
            <person name="Gutwein M."/>
            <person name="Lucas J."/>
            <person name="Kovtun M."/>
            <person name="Corcoran D."/>
            <person name="Baugh L.R."/>
            <person name="Kiontke K."/>
            <person name="Gunsalus K."/>
            <person name="Fitch D.H."/>
            <person name="Piano F."/>
        </authorList>
    </citation>
    <scope>NUCLEOTIDE SEQUENCE [LARGE SCALE GENOMIC DNA]</scope>
    <source>
        <strain evidence="3">PF1309</strain>
    </source>
</reference>
<keyword evidence="2" id="KW-0812">Transmembrane</keyword>
<dbReference type="Proteomes" id="UP000218231">
    <property type="component" value="Unassembled WGS sequence"/>
</dbReference>
<evidence type="ECO:0000256" key="1">
    <source>
        <dbReference type="SAM" id="MobiDB-lite"/>
    </source>
</evidence>
<name>A0A2A2JLB0_9BILA</name>
<keyword evidence="2" id="KW-1133">Transmembrane helix</keyword>
<organism evidence="3 4">
    <name type="scientific">Diploscapter pachys</name>
    <dbReference type="NCBI Taxonomy" id="2018661"/>
    <lineage>
        <taxon>Eukaryota</taxon>
        <taxon>Metazoa</taxon>
        <taxon>Ecdysozoa</taxon>
        <taxon>Nematoda</taxon>
        <taxon>Chromadorea</taxon>
        <taxon>Rhabditida</taxon>
        <taxon>Rhabditina</taxon>
        <taxon>Rhabditomorpha</taxon>
        <taxon>Rhabditoidea</taxon>
        <taxon>Rhabditidae</taxon>
        <taxon>Diploscapter</taxon>
    </lineage>
</organism>
<feature type="transmembrane region" description="Helical" evidence="2">
    <location>
        <begin position="28"/>
        <end position="54"/>
    </location>
</feature>
<evidence type="ECO:0000256" key="2">
    <source>
        <dbReference type="SAM" id="Phobius"/>
    </source>
</evidence>
<dbReference type="EMBL" id="LIAE01010367">
    <property type="protein sequence ID" value="PAV62427.1"/>
    <property type="molecule type" value="Genomic_DNA"/>
</dbReference>
<accession>A0A2A2JLB0</accession>
<feature type="region of interest" description="Disordered" evidence="1">
    <location>
        <begin position="70"/>
        <end position="91"/>
    </location>
</feature>
<comment type="caution">
    <text evidence="3">The sequence shown here is derived from an EMBL/GenBank/DDBJ whole genome shotgun (WGS) entry which is preliminary data.</text>
</comment>
<evidence type="ECO:0000313" key="4">
    <source>
        <dbReference type="Proteomes" id="UP000218231"/>
    </source>
</evidence>
<gene>
    <name evidence="3" type="ORF">WR25_08571</name>
</gene>